<dbReference type="Proteomes" id="UP000007564">
    <property type="component" value="Chromosome"/>
</dbReference>
<reference evidence="6" key="1">
    <citation type="journal article" date="2012" name="BMC Genomics">
        <title>Comparative genomics of the classical Bordetella subspecies: the evolution and exchange of virulence-associated diversity amongst closely related pathogens.</title>
        <authorList>
            <person name="Park J."/>
            <person name="Zhang Y."/>
            <person name="Buboltz A.M."/>
            <person name="Zhang X."/>
            <person name="Schuster S.C."/>
            <person name="Ahuja U."/>
            <person name="Liu M."/>
            <person name="Miller J.F."/>
            <person name="Sebaihia M."/>
            <person name="Bentley S.D."/>
            <person name="Parkhill J."/>
            <person name="Harvill E.T."/>
        </authorList>
    </citation>
    <scope>NUCLEOTIDE SEQUENCE [LARGE SCALE GENOMIC DNA]</scope>
    <source>
        <strain evidence="6">253</strain>
    </source>
</reference>
<dbReference type="InterPro" id="IPR001492">
    <property type="entry name" value="Flagellin"/>
</dbReference>
<name>A0A0C6P287_BORBO</name>
<protein>
    <submittedName>
        <fullName evidence="6">Flagellar hook-associated protein 3</fullName>
    </submittedName>
</protein>
<keyword evidence="6" id="KW-0969">Cilium</keyword>
<dbReference type="Pfam" id="PF00669">
    <property type="entry name" value="Flagellin_N"/>
    <property type="match status" value="1"/>
</dbReference>
<dbReference type="InterPro" id="IPR001029">
    <property type="entry name" value="Flagellin_N"/>
</dbReference>
<dbReference type="SUPFAM" id="SSF64518">
    <property type="entry name" value="Phase 1 flagellin"/>
    <property type="match status" value="2"/>
</dbReference>
<dbReference type="OrthoDB" id="9768249at2"/>
<dbReference type="PANTHER" id="PTHR42792:SF1">
    <property type="entry name" value="FLAGELLAR HOOK-ASSOCIATED PROTEIN 3"/>
    <property type="match status" value="1"/>
</dbReference>
<dbReference type="GO" id="GO:0071973">
    <property type="term" value="P:bacterial-type flagellum-dependent cell motility"/>
    <property type="evidence" value="ECO:0007669"/>
    <property type="project" value="InterPro"/>
</dbReference>
<gene>
    <name evidence="6" type="primary">flgL</name>
    <name evidence="6" type="ORF">BN112_0386</name>
</gene>
<dbReference type="AlphaFoldDB" id="A0A0C6P287"/>
<dbReference type="InterPro" id="IPR013384">
    <property type="entry name" value="Flagell_FlgL"/>
</dbReference>
<dbReference type="HOGENOM" id="CLU_024437_5_0_4"/>
<dbReference type="KEGG" id="bbh:BN112_0386"/>
<feature type="domain" description="Flagellin N-terminal" evidence="5">
    <location>
        <begin position="4"/>
        <end position="140"/>
    </location>
</feature>
<sequence>MRLSTALIYQNGLNGVLNQEAAMARLQEQLSSGRRVLTPADDPLAAALAVNVSQTSSMNSNYDANRKQAEQALGAQTNTLQSVVKNMQEMLKRVVEAGNGTMSDADRQALVIALKGAREELVGLANATDGNGQYLFSGYKGFTQPYSFDAATGKVTYNGDLGQRGIQVDQSRLMSGGDVGSDIFNSVTSGTLAYIADAGAGNAGTGQYSAVSFDGPRAGNYVGRDFRIEFTRDAVTDELQYSVLSDPPVVPPEQPLPANMPYSEGSVIDMNGVSIKLSGQPEAGDVFTVETPKSWKMGVQGDAANTGSATLTPVSLPDGLTGKNLSVAFLDDGAGGLLYSVTSTPPDPSLPANVPVKPGDVIDIGGLKVKVDGQPAAGDTYAVTTPKSANVDVFDTLNDLIGALDTPISGDPQAAAALANTLATANKKLNLSLDNVLTVQASVGARLNELEALGNTGAQKGLSYVKQLSDLEDVNIYQATSDLLLRQVALQAASLALQRIQGNSLFSMGR</sequence>
<organism evidence="6">
    <name type="scientific">Bordetella bronchiseptica 253</name>
    <dbReference type="NCBI Taxonomy" id="568707"/>
    <lineage>
        <taxon>Bacteria</taxon>
        <taxon>Pseudomonadati</taxon>
        <taxon>Pseudomonadota</taxon>
        <taxon>Betaproteobacteria</taxon>
        <taxon>Burkholderiales</taxon>
        <taxon>Alcaligenaceae</taxon>
        <taxon>Bordetella</taxon>
    </lineage>
</organism>
<accession>A0A0C6P287</accession>
<keyword evidence="6" id="KW-0282">Flagellum</keyword>
<comment type="subcellular location">
    <subcellularLocation>
        <location evidence="1">Bacterial flagellum</location>
    </subcellularLocation>
    <subcellularLocation>
        <location evidence="2">Secreted</location>
    </subcellularLocation>
</comment>
<dbReference type="GO" id="GO:0009424">
    <property type="term" value="C:bacterial-type flagellum hook"/>
    <property type="evidence" value="ECO:0007669"/>
    <property type="project" value="InterPro"/>
</dbReference>
<dbReference type="EMBL" id="HE965806">
    <property type="protein sequence ID" value="CCJ52304.1"/>
    <property type="molecule type" value="Genomic_DNA"/>
</dbReference>
<comment type="similarity">
    <text evidence="3">Belongs to the bacterial flagellin family.</text>
</comment>
<keyword evidence="4" id="KW-0975">Bacterial flagellum</keyword>
<evidence type="ECO:0000256" key="2">
    <source>
        <dbReference type="ARBA" id="ARBA00004613"/>
    </source>
</evidence>
<reference evidence="6" key="2">
    <citation type="submission" date="2012-07" db="EMBL/GenBank/DDBJ databases">
        <authorList>
            <person name="Aslett M."/>
        </authorList>
    </citation>
    <scope>NUCLEOTIDE SEQUENCE</scope>
    <source>
        <strain evidence="6">253</strain>
    </source>
</reference>
<evidence type="ECO:0000256" key="3">
    <source>
        <dbReference type="ARBA" id="ARBA00005709"/>
    </source>
</evidence>
<dbReference type="GO" id="GO:0005198">
    <property type="term" value="F:structural molecule activity"/>
    <property type="evidence" value="ECO:0007669"/>
    <property type="project" value="InterPro"/>
</dbReference>
<dbReference type="Gene3D" id="1.20.1330.10">
    <property type="entry name" value="f41 fragment of flagellin, N-terminal domain"/>
    <property type="match status" value="2"/>
</dbReference>
<evidence type="ECO:0000256" key="1">
    <source>
        <dbReference type="ARBA" id="ARBA00004365"/>
    </source>
</evidence>
<evidence type="ECO:0000313" key="6">
    <source>
        <dbReference type="EMBL" id="CCJ52304.1"/>
    </source>
</evidence>
<evidence type="ECO:0000259" key="5">
    <source>
        <dbReference type="Pfam" id="PF00669"/>
    </source>
</evidence>
<dbReference type="GeneID" id="93203254"/>
<keyword evidence="6" id="KW-0966">Cell projection</keyword>
<evidence type="ECO:0000256" key="4">
    <source>
        <dbReference type="ARBA" id="ARBA00023143"/>
    </source>
</evidence>
<proteinExistence type="inferred from homology"/>
<dbReference type="GO" id="GO:0005576">
    <property type="term" value="C:extracellular region"/>
    <property type="evidence" value="ECO:0007669"/>
    <property type="project" value="UniProtKB-SubCell"/>
</dbReference>
<dbReference type="RefSeq" id="WP_010926562.1">
    <property type="nucleotide sequence ID" value="NC_019382.1"/>
</dbReference>
<dbReference type="NCBIfam" id="NF009362">
    <property type="entry name" value="PRK12718.1"/>
    <property type="match status" value="1"/>
</dbReference>
<dbReference type="NCBIfam" id="TIGR02550">
    <property type="entry name" value="flagell_flgL"/>
    <property type="match status" value="1"/>
</dbReference>
<dbReference type="PANTHER" id="PTHR42792">
    <property type="entry name" value="FLAGELLIN"/>
    <property type="match status" value="1"/>
</dbReference>